<dbReference type="InterPro" id="IPR047175">
    <property type="entry name" value="CotS-like"/>
</dbReference>
<dbReference type="InterPro" id="IPR002575">
    <property type="entry name" value="Aminoglycoside_PTrfase"/>
</dbReference>
<dbReference type="InterPro" id="IPR011009">
    <property type="entry name" value="Kinase-like_dom_sf"/>
</dbReference>
<dbReference type="Proteomes" id="UP000230768">
    <property type="component" value="Unassembled WGS sequence"/>
</dbReference>
<dbReference type="Gene3D" id="3.30.200.20">
    <property type="entry name" value="Phosphorylase Kinase, domain 1"/>
    <property type="match status" value="1"/>
</dbReference>
<dbReference type="Gene3D" id="3.90.1200.10">
    <property type="match status" value="1"/>
</dbReference>
<evidence type="ECO:0000259" key="1">
    <source>
        <dbReference type="Pfam" id="PF01636"/>
    </source>
</evidence>
<dbReference type="GO" id="GO:0042601">
    <property type="term" value="C:endospore-forming forespore"/>
    <property type="evidence" value="ECO:0007669"/>
    <property type="project" value="TreeGrafter"/>
</dbReference>
<dbReference type="EMBL" id="PEKP01000002">
    <property type="protein sequence ID" value="PIK28601.1"/>
    <property type="molecule type" value="Genomic_DNA"/>
</dbReference>
<name>A0A2G8IYS4_BACPU</name>
<dbReference type="PANTHER" id="PTHR39179:SF1">
    <property type="entry name" value="SPORE COAT PROTEIN I"/>
    <property type="match status" value="1"/>
</dbReference>
<comment type="caution">
    <text evidence="2">The sequence shown here is derived from an EMBL/GenBank/DDBJ whole genome shotgun (WGS) entry which is preliminary data.</text>
</comment>
<reference evidence="2 3" key="1">
    <citation type="submission" date="2017-11" db="EMBL/GenBank/DDBJ databases">
        <title>Draft genome sequence of Bacillus pumilus 51_5il from lake Gorkoye (Russia: Novosibirsk region).</title>
        <authorList>
            <person name="Shipova A.A."/>
            <person name="Rozanov A.S."/>
            <person name="Bryanskaya A.V."/>
            <person name="Peltek S.E."/>
        </authorList>
    </citation>
    <scope>NUCLEOTIDE SEQUENCE [LARGE SCALE GENOMIC DNA]</scope>
    <source>
        <strain evidence="2 3">51_5il</strain>
    </source>
</reference>
<proteinExistence type="predicted"/>
<dbReference type="RefSeq" id="WP_099725814.1">
    <property type="nucleotide sequence ID" value="NZ_PEKP01000002.1"/>
</dbReference>
<dbReference type="SUPFAM" id="SSF56112">
    <property type="entry name" value="Protein kinase-like (PK-like)"/>
    <property type="match status" value="1"/>
</dbReference>
<gene>
    <name evidence="2" type="ORF">CTV99_00600</name>
</gene>
<dbReference type="Pfam" id="PF01636">
    <property type="entry name" value="APH"/>
    <property type="match status" value="1"/>
</dbReference>
<evidence type="ECO:0000313" key="3">
    <source>
        <dbReference type="Proteomes" id="UP000230768"/>
    </source>
</evidence>
<organism evidence="2 3">
    <name type="scientific">Bacillus pumilus</name>
    <name type="common">Bacillus mesentericus</name>
    <dbReference type="NCBI Taxonomy" id="1408"/>
    <lineage>
        <taxon>Bacteria</taxon>
        <taxon>Bacillati</taxon>
        <taxon>Bacillota</taxon>
        <taxon>Bacilli</taxon>
        <taxon>Bacillales</taxon>
        <taxon>Bacillaceae</taxon>
        <taxon>Bacillus</taxon>
    </lineage>
</organism>
<accession>A0A2G8IYS4</accession>
<dbReference type="PANTHER" id="PTHR39179">
    <property type="entry name" value="SPORE COAT PROTEIN I"/>
    <property type="match status" value="1"/>
</dbReference>
<dbReference type="AlphaFoldDB" id="A0A2G8IYS4"/>
<protein>
    <recommendedName>
        <fullName evidence="1">Aminoglycoside phosphotransferase domain-containing protein</fullName>
    </recommendedName>
</protein>
<evidence type="ECO:0000313" key="2">
    <source>
        <dbReference type="EMBL" id="PIK28601.1"/>
    </source>
</evidence>
<sequence length="329" mass="38701">MTNLDVVYNVLKCWFSEQPHRVTPLNGRSPNAGWLVEYTKNRFVLKKCVRNHDAEWLHYLEDLTDALLDHGFPIQPMIEAKNQHKTILYKESYWQLRPYFEGRPYEMGNRSDEQEAIQVLKKLHSLKNLPKGPVNPNCELKNWITYPDDTLNETACALKKMVSSKKAAALLKVYERELMNVLVMLNPSIYETLPHAVTHGDFHSGNLLIRNKKLAMVLDFDTAGYRPRIYDAAISAFLLTRIKRGTFQLDIFKTIQFLKTYAEDLSENEWRSISAFIRLLYIPTGRYLTLLQKHTPHFLNWYIDWSFQALQSASHQLMENWYLQKEMRI</sequence>
<feature type="domain" description="Aminoglycoside phosphotransferase" evidence="1">
    <location>
        <begin position="22"/>
        <end position="252"/>
    </location>
</feature>